<sequence length="255" mass="29274">EAVDVRDRVTMGRLVDTSSRLCLRILALLFWTAAGCLLYAGYYNIKTYKSYQSFFHDRYILIPSGMAVTGTFFLVINGLLGCCISKKGSRCQQGCFMYFVVIVLCLEASAAVLAFLYMDRMDFELKPMLEAFENYDGSKSDVTVNKIQKELRCCGLHNYTDWEATSWYRQNFTIPKTCCNETYTTCYGNTTESKAFYQEGCFDKLHHRLNYFMTWLFWSCIAVLIAQVLAAIGDGLLMTRNPFQDFRILDSATFT</sequence>
<dbReference type="EMBL" id="BC161000">
    <property type="protein sequence ID" value="AAI61000.1"/>
    <property type="molecule type" value="mRNA"/>
</dbReference>
<dbReference type="InterPro" id="IPR008952">
    <property type="entry name" value="Tetraspanin_EC2_sf"/>
</dbReference>
<dbReference type="InterPro" id="IPR018499">
    <property type="entry name" value="Tetraspanin/Peripherin"/>
</dbReference>
<protein>
    <submittedName>
        <fullName evidence="7">LOC100145428 protein</fullName>
    </submittedName>
</protein>
<evidence type="ECO:0000256" key="4">
    <source>
        <dbReference type="ARBA" id="ARBA00023136"/>
    </source>
</evidence>
<dbReference type="GO" id="GO:0016020">
    <property type="term" value="C:membrane"/>
    <property type="evidence" value="ECO:0007669"/>
    <property type="project" value="UniProtKB-SubCell"/>
</dbReference>
<dbReference type="PANTHER" id="PTHR19282">
    <property type="entry name" value="TETRASPANIN"/>
    <property type="match status" value="1"/>
</dbReference>
<dbReference type="Pfam" id="PF00335">
    <property type="entry name" value="Tetraspanin"/>
    <property type="match status" value="1"/>
</dbReference>
<dbReference type="SUPFAM" id="SSF48652">
    <property type="entry name" value="Tetraspanin"/>
    <property type="match status" value="1"/>
</dbReference>
<dbReference type="HOGENOM" id="CLU_055524_5_2_1"/>
<feature type="non-terminal residue" evidence="7">
    <location>
        <position position="1"/>
    </location>
</feature>
<evidence type="ECO:0000256" key="2">
    <source>
        <dbReference type="ARBA" id="ARBA00022692"/>
    </source>
</evidence>
<keyword evidence="3 6" id="KW-1133">Transmembrane helix</keyword>
<name>B1H2H3_XENTR</name>
<evidence type="ECO:0000256" key="5">
    <source>
        <dbReference type="ARBA" id="ARBA00023180"/>
    </source>
</evidence>
<dbReference type="PANTHER" id="PTHR19282:SF477">
    <property type="entry name" value="TETRASPANIN"/>
    <property type="match status" value="1"/>
</dbReference>
<evidence type="ECO:0000256" key="1">
    <source>
        <dbReference type="ARBA" id="ARBA00004141"/>
    </source>
</evidence>
<evidence type="ECO:0000313" key="7">
    <source>
        <dbReference type="EMBL" id="AAI61000.1"/>
    </source>
</evidence>
<keyword evidence="2 6" id="KW-0812">Transmembrane</keyword>
<comment type="subcellular location">
    <subcellularLocation>
        <location evidence="1">Membrane</location>
        <topology evidence="1">Multi-pass membrane protein</topology>
    </subcellularLocation>
</comment>
<keyword evidence="4 6" id="KW-0472">Membrane</keyword>
<gene>
    <name evidence="7" type="primary">LOC100145428</name>
</gene>
<dbReference type="eggNOG" id="KOG3882">
    <property type="taxonomic scope" value="Eukaryota"/>
</dbReference>
<proteinExistence type="evidence at transcript level"/>
<evidence type="ECO:0000256" key="3">
    <source>
        <dbReference type="ARBA" id="ARBA00022989"/>
    </source>
</evidence>
<reference evidence="7" key="1">
    <citation type="submission" date="2008-03" db="EMBL/GenBank/DDBJ databases">
        <authorList>
            <consortium name="NIH - Xenopus Gene Collection (XGC) project"/>
        </authorList>
    </citation>
    <scope>NUCLEOTIDE SEQUENCE [LARGE SCALE MRNA]</scope>
    <source>
        <tissue evidence="7">Thymus</tissue>
    </source>
</reference>
<accession>B1H2H3</accession>
<evidence type="ECO:0000256" key="6">
    <source>
        <dbReference type="SAM" id="Phobius"/>
    </source>
</evidence>
<feature type="transmembrane region" description="Helical" evidence="6">
    <location>
        <begin position="21"/>
        <end position="40"/>
    </location>
</feature>
<organism evidence="7">
    <name type="scientific">Xenopus tropicalis</name>
    <name type="common">Western clawed frog</name>
    <name type="synonym">Silurana tropicalis</name>
    <dbReference type="NCBI Taxonomy" id="8364"/>
    <lineage>
        <taxon>Eukaryota</taxon>
        <taxon>Metazoa</taxon>
        <taxon>Chordata</taxon>
        <taxon>Craniata</taxon>
        <taxon>Vertebrata</taxon>
        <taxon>Euteleostomi</taxon>
        <taxon>Amphibia</taxon>
        <taxon>Batrachia</taxon>
        <taxon>Anura</taxon>
        <taxon>Pipoidea</taxon>
        <taxon>Pipidae</taxon>
        <taxon>Xenopodinae</taxon>
        <taxon>Xenopus</taxon>
        <taxon>Silurana</taxon>
    </lineage>
</organism>
<dbReference type="AlphaFoldDB" id="B1H2H3"/>
<feature type="transmembrane region" description="Helical" evidence="6">
    <location>
        <begin position="215"/>
        <end position="237"/>
    </location>
</feature>
<dbReference type="Gene3D" id="1.10.1450.10">
    <property type="entry name" value="Tetraspanin"/>
    <property type="match status" value="1"/>
</dbReference>
<dbReference type="PRINTS" id="PR00259">
    <property type="entry name" value="TMFOUR"/>
</dbReference>
<feature type="transmembrane region" description="Helical" evidence="6">
    <location>
        <begin position="96"/>
        <end position="118"/>
    </location>
</feature>
<keyword evidence="5" id="KW-0325">Glycoprotein</keyword>
<feature type="transmembrane region" description="Helical" evidence="6">
    <location>
        <begin position="60"/>
        <end position="84"/>
    </location>
</feature>